<evidence type="ECO:0000313" key="1">
    <source>
        <dbReference type="EMBL" id="MFD2566554.1"/>
    </source>
</evidence>
<dbReference type="InterPro" id="IPR019854">
    <property type="entry name" value="Motility-assoc_prot_GldC"/>
</dbReference>
<comment type="caution">
    <text evidence="1">The sequence shown here is derived from an EMBL/GenBank/DDBJ whole genome shotgun (WGS) entry which is preliminary data.</text>
</comment>
<name>A0ABW5LQS3_9FLAO</name>
<dbReference type="Pfam" id="PF19937">
    <property type="entry name" value="GldC-like"/>
    <property type="match status" value="1"/>
</dbReference>
<accession>A0ABW5LQS3</accession>
<gene>
    <name evidence="1" type="primary">gldC</name>
    <name evidence="1" type="ORF">ACFSRZ_04175</name>
</gene>
<dbReference type="EMBL" id="JBHULH010000001">
    <property type="protein sequence ID" value="MFD2566554.1"/>
    <property type="molecule type" value="Genomic_DNA"/>
</dbReference>
<sequence length="112" mass="13119">MAVAHTSKIEFTVELDENRVPENIHWSAQDGGIKDESSKAIMLSVWDHQQKDTLRMDLWTKDMPVDEMKQFFHQTLVSMANTFQRATNDEKMSATMRDFCDYFAEKLELIDK</sequence>
<dbReference type="Proteomes" id="UP001597508">
    <property type="component" value="Unassembled WGS sequence"/>
</dbReference>
<organism evidence="1 2">
    <name type="scientific">Pseudotenacibaculum haliotis</name>
    <dbReference type="NCBI Taxonomy" id="1862138"/>
    <lineage>
        <taxon>Bacteria</taxon>
        <taxon>Pseudomonadati</taxon>
        <taxon>Bacteroidota</taxon>
        <taxon>Flavobacteriia</taxon>
        <taxon>Flavobacteriales</taxon>
        <taxon>Flavobacteriaceae</taxon>
        <taxon>Pseudotenacibaculum</taxon>
    </lineage>
</organism>
<dbReference type="NCBIfam" id="TIGR03515">
    <property type="entry name" value="GldC"/>
    <property type="match status" value="1"/>
</dbReference>
<protein>
    <submittedName>
        <fullName evidence="1">Gliding motility protein GldC</fullName>
    </submittedName>
</protein>
<proteinExistence type="predicted"/>
<dbReference type="RefSeq" id="WP_379665259.1">
    <property type="nucleotide sequence ID" value="NZ_JBHULH010000001.1"/>
</dbReference>
<reference evidence="2" key="1">
    <citation type="journal article" date="2019" name="Int. J. Syst. Evol. Microbiol.">
        <title>The Global Catalogue of Microorganisms (GCM) 10K type strain sequencing project: providing services to taxonomists for standard genome sequencing and annotation.</title>
        <authorList>
            <consortium name="The Broad Institute Genomics Platform"/>
            <consortium name="The Broad Institute Genome Sequencing Center for Infectious Disease"/>
            <person name="Wu L."/>
            <person name="Ma J."/>
        </authorList>
    </citation>
    <scope>NUCLEOTIDE SEQUENCE [LARGE SCALE GENOMIC DNA]</scope>
    <source>
        <strain evidence="2">KCTC 52127</strain>
    </source>
</reference>
<evidence type="ECO:0000313" key="2">
    <source>
        <dbReference type="Proteomes" id="UP001597508"/>
    </source>
</evidence>
<keyword evidence="2" id="KW-1185">Reference proteome</keyword>